<feature type="region of interest" description="Disordered" evidence="1">
    <location>
        <begin position="75"/>
        <end position="103"/>
    </location>
</feature>
<dbReference type="EMBL" id="JAPTSV010000010">
    <property type="protein sequence ID" value="KAJ1523209.1"/>
    <property type="molecule type" value="Genomic_DNA"/>
</dbReference>
<protein>
    <submittedName>
        <fullName evidence="2">Uncharacterized protein</fullName>
    </submittedName>
</protein>
<reference evidence="2" key="1">
    <citation type="submission" date="2022-12" db="EMBL/GenBank/DDBJ databases">
        <title>Chromosome-level genome assembly of the bean flower thrips Megalurothrips usitatus.</title>
        <authorList>
            <person name="Ma L."/>
            <person name="Liu Q."/>
            <person name="Li H."/>
            <person name="Cai W."/>
        </authorList>
    </citation>
    <scope>NUCLEOTIDE SEQUENCE</scope>
    <source>
        <strain evidence="2">Cailab_2022a</strain>
    </source>
</reference>
<sequence length="173" mass="18606">MSTTCRVTSWRSPRRLAVRRVSVQETPGWTTAARSRLRALRPSTTAVRALAHRPAAAASPRCTPSGMPTAGCCRARPPRRHEATGAPADDSTRADRVWRSTSGCTSRSRPPWCAPCAGSLSPRGAAWRGTSGSTSCSPPCRRAAPAARSSKTCRAPLSCEVCAETFERPRRLF</sequence>
<comment type="caution">
    <text evidence="2">The sequence shown here is derived from an EMBL/GenBank/DDBJ whole genome shotgun (WGS) entry which is preliminary data.</text>
</comment>
<gene>
    <name evidence="2" type="ORF">ONE63_001096</name>
</gene>
<evidence type="ECO:0000313" key="3">
    <source>
        <dbReference type="Proteomes" id="UP001075354"/>
    </source>
</evidence>
<keyword evidence="3" id="KW-1185">Reference proteome</keyword>
<dbReference type="Proteomes" id="UP001075354">
    <property type="component" value="Chromosome 10"/>
</dbReference>
<accession>A0AAV7XE51</accession>
<proteinExistence type="predicted"/>
<evidence type="ECO:0000256" key="1">
    <source>
        <dbReference type="SAM" id="MobiDB-lite"/>
    </source>
</evidence>
<dbReference type="AlphaFoldDB" id="A0AAV7XE51"/>
<evidence type="ECO:0000313" key="2">
    <source>
        <dbReference type="EMBL" id="KAJ1523209.1"/>
    </source>
</evidence>
<organism evidence="2 3">
    <name type="scientific">Megalurothrips usitatus</name>
    <name type="common">bean blossom thrips</name>
    <dbReference type="NCBI Taxonomy" id="439358"/>
    <lineage>
        <taxon>Eukaryota</taxon>
        <taxon>Metazoa</taxon>
        <taxon>Ecdysozoa</taxon>
        <taxon>Arthropoda</taxon>
        <taxon>Hexapoda</taxon>
        <taxon>Insecta</taxon>
        <taxon>Pterygota</taxon>
        <taxon>Neoptera</taxon>
        <taxon>Paraneoptera</taxon>
        <taxon>Thysanoptera</taxon>
        <taxon>Terebrantia</taxon>
        <taxon>Thripoidea</taxon>
        <taxon>Thripidae</taxon>
        <taxon>Megalurothrips</taxon>
    </lineage>
</organism>
<name>A0AAV7XE51_9NEOP</name>